<name>A0AC60NUY7_IXOPE</name>
<accession>A0AC60NUY7</accession>
<reference evidence="1 2" key="1">
    <citation type="journal article" date="2020" name="Cell">
        <title>Large-Scale Comparative Analyses of Tick Genomes Elucidate Their Genetic Diversity and Vector Capacities.</title>
        <authorList>
            <consortium name="Tick Genome and Microbiome Consortium (TIGMIC)"/>
            <person name="Jia N."/>
            <person name="Wang J."/>
            <person name="Shi W."/>
            <person name="Du L."/>
            <person name="Sun Y."/>
            <person name="Zhan W."/>
            <person name="Jiang J.F."/>
            <person name="Wang Q."/>
            <person name="Zhang B."/>
            <person name="Ji P."/>
            <person name="Bell-Sakyi L."/>
            <person name="Cui X.M."/>
            <person name="Yuan T.T."/>
            <person name="Jiang B.G."/>
            <person name="Yang W.F."/>
            <person name="Lam T.T."/>
            <person name="Chang Q.C."/>
            <person name="Ding S.J."/>
            <person name="Wang X.J."/>
            <person name="Zhu J.G."/>
            <person name="Ruan X.D."/>
            <person name="Zhao L."/>
            <person name="Wei J.T."/>
            <person name="Ye R.Z."/>
            <person name="Que T.C."/>
            <person name="Du C.H."/>
            <person name="Zhou Y.H."/>
            <person name="Cheng J.X."/>
            <person name="Dai P.F."/>
            <person name="Guo W.B."/>
            <person name="Han X.H."/>
            <person name="Huang E.J."/>
            <person name="Li L.F."/>
            <person name="Wei W."/>
            <person name="Gao Y.C."/>
            <person name="Liu J.Z."/>
            <person name="Shao H.Z."/>
            <person name="Wang X."/>
            <person name="Wang C.C."/>
            <person name="Yang T.C."/>
            <person name="Huo Q.B."/>
            <person name="Li W."/>
            <person name="Chen H.Y."/>
            <person name="Chen S.E."/>
            <person name="Zhou L.G."/>
            <person name="Ni X.B."/>
            <person name="Tian J.H."/>
            <person name="Sheng Y."/>
            <person name="Liu T."/>
            <person name="Pan Y.S."/>
            <person name="Xia L.Y."/>
            <person name="Li J."/>
            <person name="Zhao F."/>
            <person name="Cao W.C."/>
        </authorList>
    </citation>
    <scope>NUCLEOTIDE SEQUENCE [LARGE SCALE GENOMIC DNA]</scope>
    <source>
        <strain evidence="1">Iper-2018</strain>
    </source>
</reference>
<organism evidence="1 2">
    <name type="scientific">Ixodes persulcatus</name>
    <name type="common">Taiga tick</name>
    <dbReference type="NCBI Taxonomy" id="34615"/>
    <lineage>
        <taxon>Eukaryota</taxon>
        <taxon>Metazoa</taxon>
        <taxon>Ecdysozoa</taxon>
        <taxon>Arthropoda</taxon>
        <taxon>Chelicerata</taxon>
        <taxon>Arachnida</taxon>
        <taxon>Acari</taxon>
        <taxon>Parasitiformes</taxon>
        <taxon>Ixodida</taxon>
        <taxon>Ixodoidea</taxon>
        <taxon>Ixodidae</taxon>
        <taxon>Ixodinae</taxon>
        <taxon>Ixodes</taxon>
    </lineage>
</organism>
<comment type="caution">
    <text evidence="1">The sequence shown here is derived from an EMBL/GenBank/DDBJ whole genome shotgun (WGS) entry which is preliminary data.</text>
</comment>
<keyword evidence="2" id="KW-1185">Reference proteome</keyword>
<dbReference type="Proteomes" id="UP000805193">
    <property type="component" value="Unassembled WGS sequence"/>
</dbReference>
<evidence type="ECO:0000313" key="1">
    <source>
        <dbReference type="EMBL" id="KAG0410965.1"/>
    </source>
</evidence>
<dbReference type="EMBL" id="JABSTQ010011470">
    <property type="protein sequence ID" value="KAG0410965.1"/>
    <property type="molecule type" value="Genomic_DNA"/>
</dbReference>
<evidence type="ECO:0000313" key="2">
    <source>
        <dbReference type="Proteomes" id="UP000805193"/>
    </source>
</evidence>
<sequence length="212" mass="24383">MDVCFNSWRSLGRSPTSQKPDRRTIVNRRFRVAASEVPGMGNRIGAFLARPIKNFNIENRVQKVVGAQKPKSAPRHPSDQNSEPEKAERVLPQSRQSWQQYQYGYYEPETVRPGRITLRQATQLVSDGAADPARFTPEALAAQYNLQVEDVRSVLKYFKPFQVYTPELELAEKLGVKKLKEALRIPGFQPDQNQVKAKTLLEEWKKKKEEEK</sequence>
<proteinExistence type="predicted"/>
<gene>
    <name evidence="1" type="ORF">HPB47_011906</name>
</gene>
<protein>
    <submittedName>
        <fullName evidence="1">Uncharacterized protein</fullName>
    </submittedName>
</protein>